<dbReference type="InterPro" id="IPR002931">
    <property type="entry name" value="Transglutaminase-like"/>
</dbReference>
<evidence type="ECO:0000313" key="2">
    <source>
        <dbReference type="EMBL" id="EIJ32865.1"/>
    </source>
</evidence>
<reference evidence="3" key="1">
    <citation type="journal article" date="2011" name="Stand. Genomic Sci.">
        <title>Genome sequence of the filamentous, gliding Thiothrix nivea neotype strain (JP2(T)).</title>
        <authorList>
            <person name="Lapidus A."/>
            <person name="Nolan M."/>
            <person name="Lucas S."/>
            <person name="Glavina Del Rio T."/>
            <person name="Tice H."/>
            <person name="Cheng J.F."/>
            <person name="Tapia R."/>
            <person name="Han C."/>
            <person name="Goodwin L."/>
            <person name="Pitluck S."/>
            <person name="Liolios K."/>
            <person name="Pagani I."/>
            <person name="Ivanova N."/>
            <person name="Huntemann M."/>
            <person name="Mavromatis K."/>
            <person name="Mikhailova N."/>
            <person name="Pati A."/>
            <person name="Chen A."/>
            <person name="Palaniappan K."/>
            <person name="Land M."/>
            <person name="Brambilla E.M."/>
            <person name="Rohde M."/>
            <person name="Abt B."/>
            <person name="Verbarg S."/>
            <person name="Goker M."/>
            <person name="Bristow J."/>
            <person name="Eisen J.A."/>
            <person name="Markowitz V."/>
            <person name="Hugenholtz P."/>
            <person name="Kyrpides N.C."/>
            <person name="Klenk H.P."/>
            <person name="Woyke T."/>
        </authorList>
    </citation>
    <scope>NUCLEOTIDE SEQUENCE [LARGE SCALE GENOMIC DNA]</scope>
    <source>
        <strain evidence="3">ATCC 35100 / DSM 5205 / JP2</strain>
    </source>
</reference>
<dbReference type="RefSeq" id="WP_002706829.1">
    <property type="nucleotide sequence ID" value="NZ_JH651384.1"/>
</dbReference>
<dbReference type="OrthoDB" id="9804872at2"/>
<dbReference type="Pfam" id="PF08379">
    <property type="entry name" value="Bact_transglu_N"/>
    <property type="match status" value="1"/>
</dbReference>
<dbReference type="PANTHER" id="PTHR33490">
    <property type="entry name" value="BLR5614 PROTEIN-RELATED"/>
    <property type="match status" value="1"/>
</dbReference>
<dbReference type="InterPro" id="IPR038765">
    <property type="entry name" value="Papain-like_cys_pep_sf"/>
</dbReference>
<dbReference type="Gene3D" id="3.10.620.30">
    <property type="match status" value="1"/>
</dbReference>
<sequence>MRRIQITHNTRYEYAEAVTFKLHKLHIRPREGHDIRIESSQLTIAPDYRIFWERDIYNNSLALVEFLGKSQTLDITSRVVVQHYGTPPLEFGMDESALLYPFHYDPLEQVDLIAYQMAVFPRDYPVVQQWLEKIYQPSTLNKTVSLLDTLNKTIAEEFKYTAREEPGVQSPRQTITLGSGSCRDLAVLFIESCRALGLASRFVSGYLLQPGDGPQDQHGATHAWSEVYLPGSGWWGFDSTSGLRVANEHIAVAHHRHPEAIPPVSGSYVGKPEPHPKMHVSVEVKML</sequence>
<feature type="domain" description="Transglutaminase-like" evidence="1">
    <location>
        <begin position="174"/>
        <end position="241"/>
    </location>
</feature>
<protein>
    <submittedName>
        <fullName evidence="2">Transglutaminase domain-containing protein</fullName>
    </submittedName>
</protein>
<evidence type="ECO:0000259" key="1">
    <source>
        <dbReference type="SMART" id="SM00460"/>
    </source>
</evidence>
<accession>A0A656HCU5</accession>
<dbReference type="InterPro" id="IPR013589">
    <property type="entry name" value="Bac_transglu_N"/>
</dbReference>
<gene>
    <name evidence="2" type="ORF">Thini_0202</name>
</gene>
<dbReference type="SUPFAM" id="SSF54001">
    <property type="entry name" value="Cysteine proteinases"/>
    <property type="match status" value="1"/>
</dbReference>
<dbReference type="AlphaFoldDB" id="A0A656HCU5"/>
<evidence type="ECO:0000313" key="3">
    <source>
        <dbReference type="Proteomes" id="UP000005317"/>
    </source>
</evidence>
<name>A0A656HCU5_THINJ</name>
<dbReference type="Proteomes" id="UP000005317">
    <property type="component" value="Unassembled WGS sequence"/>
</dbReference>
<dbReference type="EMBL" id="JH651384">
    <property type="protein sequence ID" value="EIJ32865.1"/>
    <property type="molecule type" value="Genomic_DNA"/>
</dbReference>
<dbReference type="PANTHER" id="PTHR33490:SF1">
    <property type="entry name" value="SLL1233 PROTEIN"/>
    <property type="match status" value="1"/>
</dbReference>
<dbReference type="SMART" id="SM00460">
    <property type="entry name" value="TGc"/>
    <property type="match status" value="1"/>
</dbReference>
<dbReference type="Pfam" id="PF01841">
    <property type="entry name" value="Transglut_core"/>
    <property type="match status" value="1"/>
</dbReference>
<proteinExistence type="predicted"/>
<organism evidence="2 3">
    <name type="scientific">Thiothrix nivea (strain ATCC 35100 / DSM 5205 / JP2)</name>
    <dbReference type="NCBI Taxonomy" id="870187"/>
    <lineage>
        <taxon>Bacteria</taxon>
        <taxon>Pseudomonadati</taxon>
        <taxon>Pseudomonadota</taxon>
        <taxon>Gammaproteobacteria</taxon>
        <taxon>Thiotrichales</taxon>
        <taxon>Thiotrichaceae</taxon>
        <taxon>Thiothrix</taxon>
    </lineage>
</organism>
<keyword evidence="3" id="KW-1185">Reference proteome</keyword>